<dbReference type="Proteomes" id="UP000269945">
    <property type="component" value="Unassembled WGS sequence"/>
</dbReference>
<reference evidence="1 2" key="1">
    <citation type="submission" date="2018-10" db="EMBL/GenBank/DDBJ databases">
        <authorList>
            <person name="Ekblom R."/>
            <person name="Jareborg N."/>
        </authorList>
    </citation>
    <scope>NUCLEOTIDE SEQUENCE [LARGE SCALE GENOMIC DNA]</scope>
    <source>
        <tissue evidence="1">Muscle</tissue>
    </source>
</reference>
<organism evidence="1 2">
    <name type="scientific">Gulo gulo</name>
    <name type="common">Wolverine</name>
    <name type="synonym">Gluton</name>
    <dbReference type="NCBI Taxonomy" id="48420"/>
    <lineage>
        <taxon>Eukaryota</taxon>
        <taxon>Metazoa</taxon>
        <taxon>Chordata</taxon>
        <taxon>Craniata</taxon>
        <taxon>Vertebrata</taxon>
        <taxon>Euteleostomi</taxon>
        <taxon>Mammalia</taxon>
        <taxon>Eutheria</taxon>
        <taxon>Laurasiatheria</taxon>
        <taxon>Carnivora</taxon>
        <taxon>Caniformia</taxon>
        <taxon>Musteloidea</taxon>
        <taxon>Mustelidae</taxon>
        <taxon>Guloninae</taxon>
        <taxon>Gulo</taxon>
    </lineage>
</organism>
<dbReference type="EMBL" id="CYRY02008865">
    <property type="protein sequence ID" value="VCW77478.1"/>
    <property type="molecule type" value="Genomic_DNA"/>
</dbReference>
<proteinExistence type="predicted"/>
<gene>
    <name evidence="1" type="ORF">BN2614_LOCUS1</name>
</gene>
<protein>
    <submittedName>
        <fullName evidence="1">Uncharacterized protein</fullName>
    </submittedName>
</protein>
<keyword evidence="2" id="KW-1185">Reference proteome</keyword>
<name>A0A9X9PYE1_GULGU</name>
<evidence type="ECO:0000313" key="1">
    <source>
        <dbReference type="EMBL" id="VCW77478.1"/>
    </source>
</evidence>
<sequence length="46" mass="5126">MLSPGGSPDLEPILKQVPHWQAYQLVTMNLERVSHLGSLKTQLVVN</sequence>
<comment type="caution">
    <text evidence="1">The sequence shown here is derived from an EMBL/GenBank/DDBJ whole genome shotgun (WGS) entry which is preliminary data.</text>
</comment>
<accession>A0A9X9PYE1</accession>
<evidence type="ECO:0000313" key="2">
    <source>
        <dbReference type="Proteomes" id="UP000269945"/>
    </source>
</evidence>
<dbReference type="AlphaFoldDB" id="A0A9X9PYE1"/>